<keyword evidence="2 5" id="KW-0645">Protease</keyword>
<feature type="active site" description="Charge relay system" evidence="5">
    <location>
        <position position="337"/>
    </location>
</feature>
<dbReference type="EMBL" id="GG663748">
    <property type="protein sequence ID" value="EEH52462.1"/>
    <property type="molecule type" value="Genomic_DNA"/>
</dbReference>
<keyword evidence="4 5" id="KW-0720">Serine protease</keyword>
<dbReference type="InterPro" id="IPR000209">
    <property type="entry name" value="Peptidase_S8/S53_dom"/>
</dbReference>
<feature type="compositionally biased region" description="Acidic residues" evidence="6">
    <location>
        <begin position="71"/>
        <end position="84"/>
    </location>
</feature>
<dbReference type="InterPro" id="IPR015500">
    <property type="entry name" value="Peptidase_S8_subtilisin-rel"/>
</dbReference>
<evidence type="ECO:0000259" key="9">
    <source>
        <dbReference type="Pfam" id="PF23090"/>
    </source>
</evidence>
<dbReference type="PROSITE" id="PS51892">
    <property type="entry name" value="SUBTILASE"/>
    <property type="match status" value="1"/>
</dbReference>
<dbReference type="GO" id="GO:0006508">
    <property type="term" value="P:proteolysis"/>
    <property type="evidence" value="ECO:0007669"/>
    <property type="project" value="UniProtKB-KW"/>
</dbReference>
<dbReference type="PROSITE" id="PS00137">
    <property type="entry name" value="SUBTILASE_HIS"/>
    <property type="match status" value="1"/>
</dbReference>
<keyword evidence="3 5" id="KW-0378">Hydrolase</keyword>
<dbReference type="PANTHER" id="PTHR43806:SF7">
    <property type="entry name" value="MEMBRANE-BOUND TRANSCRIPTION FACTOR SITE-1 PROTEASE"/>
    <property type="match status" value="1"/>
</dbReference>
<dbReference type="PANTHER" id="PTHR43806">
    <property type="entry name" value="PEPTIDASE S8"/>
    <property type="match status" value="1"/>
</dbReference>
<dbReference type="PRINTS" id="PR00723">
    <property type="entry name" value="SUBTILISIN"/>
</dbReference>
<gene>
    <name evidence="11" type="ORF">MICPUCDRAFT_22445</name>
</gene>
<feature type="region of interest" description="Disordered" evidence="6">
    <location>
        <begin position="841"/>
        <end position="860"/>
    </location>
</feature>
<evidence type="ECO:0000256" key="4">
    <source>
        <dbReference type="ARBA" id="ARBA00022825"/>
    </source>
</evidence>
<dbReference type="InterPro" id="IPR022398">
    <property type="entry name" value="Peptidase_S8_His-AS"/>
</dbReference>
<evidence type="ECO:0000259" key="8">
    <source>
        <dbReference type="Pfam" id="PF00082"/>
    </source>
</evidence>
<sequence>MRWRWIDRDNAAMRYPTDFALVKLPPSSSSVDVIASIAGVKDVHAEQILTRSLALTTRPTIGMEPPWFEGRDDDDDDDEEEEVEFGSNATARRRRLQARAAAGARRSVAEALDAEKLWKRGHTGEGVRVAIFDTGVDANHAHFKNVKERTNWTHEKTLSDGLGHGTFVAGVVAAAADAQCPGFAPDAEIHTFRVFTNDQVSYTSWFLDAFNYAIATEMHVLNLSIGGPDYLDRPFVEKVGEITANGILLVRRVLNRSAIGNDGPLWGTLNNPADQMDVLGVGGIDYNDKIASFSSRGMSTWELPNGYGRVKPDVVAYGRDVSGSKINGGCRSLSGTSVASPVVAGAVTLLASVVPKERRWDVLNPASMKQALTETASHTNDPVLGAGKIDLENAGRILSSYPTKGRASLVPGTLDFTDCPYMWPHCTQPLYHGAMPFMFNATIVNGMGAVGWIEKPPTFTRASDDDLSEHLDVRFAHSETLWPWTGFIAMYVRVKASGKELASPGIARGTIAFTVASPPGAGEREVRTSDVAVPVTFHIAPTPPRERRLLWSQYHSVRYPPGYVPRDNLDAKADILDWHGDHPHTNFHATYDWLRNNGYFLEVLGSPLTCFDASQYGAILLVDPEEEFSEEEISKLTTDVNENGLSVAVFGEWYNVPIMEKMKFFDDNTHNTWTPITGGANVPALNDLLKPFGYAFGDRVLQQAVVPIGGSRLNVQAGANVARAPAGAWTHVGDVSERDARHEKPRRTNRKSAVASFFQVGDPNATAKSGRLALFGDSGCLDSSHQGAPCHDFLGSILRFLTENDRSTGLTDANTKRGEAYATPADEPLPSRRVGVDFDAYSTTRGGKPGNEGSTTCGPNDPMEFWPAGETFESVSAWSSKRATSGRFSGRTPPARTVKDARDDSPAEVPRALIRAGGGGGGDVRVRATRDDDDDDDVDASAPFFSSSPDAKLGVPLGAAIVASLLMIARRRRRRGKRAGDARRSVQGVAVGASATTERLLRRKM</sequence>
<dbReference type="OMA" id="SIMMGSK"/>
<dbReference type="AlphaFoldDB" id="C1N6E8"/>
<protein>
    <submittedName>
        <fullName evidence="11">Predicted protein</fullName>
    </submittedName>
</protein>
<comment type="similarity">
    <text evidence="1 5">Belongs to the peptidase S8 family.</text>
</comment>
<organism evidence="12">
    <name type="scientific">Micromonas pusilla (strain CCMP1545)</name>
    <name type="common">Picoplanktonic green alga</name>
    <dbReference type="NCBI Taxonomy" id="564608"/>
    <lineage>
        <taxon>Eukaryota</taxon>
        <taxon>Viridiplantae</taxon>
        <taxon>Chlorophyta</taxon>
        <taxon>Mamiellophyceae</taxon>
        <taxon>Mamiellales</taxon>
        <taxon>Mamiellaceae</taxon>
        <taxon>Micromonas</taxon>
    </lineage>
</organism>
<keyword evidence="7" id="KW-1133">Transmembrane helix</keyword>
<name>C1N6E8_MICPC</name>
<dbReference type="KEGG" id="mpp:MICPUCDRAFT_22445"/>
<dbReference type="InterPro" id="IPR036852">
    <property type="entry name" value="Peptidase_S8/S53_dom_sf"/>
</dbReference>
<evidence type="ECO:0000313" key="12">
    <source>
        <dbReference type="Proteomes" id="UP000001876"/>
    </source>
</evidence>
<dbReference type="STRING" id="564608.C1N6E8"/>
<feature type="active site" description="Charge relay system" evidence="5">
    <location>
        <position position="164"/>
    </location>
</feature>
<dbReference type="SUPFAM" id="SSF52743">
    <property type="entry name" value="Subtilisin-like"/>
    <property type="match status" value="1"/>
</dbReference>
<feature type="domain" description="MBTPS1 third" evidence="10">
    <location>
        <begin position="410"/>
        <end position="542"/>
    </location>
</feature>
<dbReference type="GO" id="GO:0005794">
    <property type="term" value="C:Golgi apparatus"/>
    <property type="evidence" value="ECO:0007669"/>
    <property type="project" value="TreeGrafter"/>
</dbReference>
<keyword evidence="7" id="KW-0812">Transmembrane</keyword>
<feature type="active site" description="Charge relay system" evidence="5">
    <location>
        <position position="133"/>
    </location>
</feature>
<evidence type="ECO:0000256" key="1">
    <source>
        <dbReference type="ARBA" id="ARBA00011073"/>
    </source>
</evidence>
<keyword evidence="12" id="KW-1185">Reference proteome</keyword>
<feature type="domain" description="Peptidase S8/S53" evidence="8">
    <location>
        <begin position="124"/>
        <end position="380"/>
    </location>
</feature>
<dbReference type="InterPro" id="IPR050131">
    <property type="entry name" value="Peptidase_S8_subtilisin-like"/>
</dbReference>
<evidence type="ECO:0000256" key="3">
    <source>
        <dbReference type="ARBA" id="ARBA00022801"/>
    </source>
</evidence>
<feature type="transmembrane region" description="Helical" evidence="7">
    <location>
        <begin position="953"/>
        <end position="969"/>
    </location>
</feature>
<dbReference type="Pfam" id="PF23094">
    <property type="entry name" value="MBTPS1_3rd"/>
    <property type="match status" value="1"/>
</dbReference>
<accession>C1N6E8</accession>
<dbReference type="Pfam" id="PF23090">
    <property type="entry name" value="MBTPS1_4th"/>
    <property type="match status" value="1"/>
</dbReference>
<evidence type="ECO:0000256" key="2">
    <source>
        <dbReference type="ARBA" id="ARBA00022670"/>
    </source>
</evidence>
<dbReference type="RefSeq" id="XP_003063326.1">
    <property type="nucleotide sequence ID" value="XM_003063280.1"/>
</dbReference>
<evidence type="ECO:0000313" key="11">
    <source>
        <dbReference type="EMBL" id="EEH52462.1"/>
    </source>
</evidence>
<dbReference type="Gene3D" id="3.40.50.200">
    <property type="entry name" value="Peptidase S8/S53 domain"/>
    <property type="match status" value="1"/>
</dbReference>
<dbReference type="InterPro" id="IPR057060">
    <property type="entry name" value="MBTPS1_3rd"/>
</dbReference>
<dbReference type="OrthoDB" id="1740355at2759"/>
<dbReference type="InterPro" id="IPR023828">
    <property type="entry name" value="Peptidase_S8_Ser-AS"/>
</dbReference>
<feature type="domain" description="MBTPS1 fourth" evidence="9">
    <location>
        <begin position="543"/>
        <end position="812"/>
    </location>
</feature>
<dbReference type="Proteomes" id="UP000001876">
    <property type="component" value="Unassembled WGS sequence"/>
</dbReference>
<dbReference type="InterPro" id="IPR057032">
    <property type="entry name" value="MBTPS1_4th"/>
</dbReference>
<feature type="region of interest" description="Disordered" evidence="6">
    <location>
        <begin position="883"/>
        <end position="907"/>
    </location>
</feature>
<reference evidence="11 12" key="1">
    <citation type="journal article" date="2009" name="Science">
        <title>Green evolution and dynamic adaptations revealed by genomes of the marine picoeukaryotes Micromonas.</title>
        <authorList>
            <person name="Worden A.Z."/>
            <person name="Lee J.H."/>
            <person name="Mock T."/>
            <person name="Rouze P."/>
            <person name="Simmons M.P."/>
            <person name="Aerts A.L."/>
            <person name="Allen A.E."/>
            <person name="Cuvelier M.L."/>
            <person name="Derelle E."/>
            <person name="Everett M.V."/>
            <person name="Foulon E."/>
            <person name="Grimwood J."/>
            <person name="Gundlach H."/>
            <person name="Henrissat B."/>
            <person name="Napoli C."/>
            <person name="McDonald S.M."/>
            <person name="Parker M.S."/>
            <person name="Rombauts S."/>
            <person name="Salamov A."/>
            <person name="Von Dassow P."/>
            <person name="Badger J.H."/>
            <person name="Coutinho P.M."/>
            <person name="Demir E."/>
            <person name="Dubchak I."/>
            <person name="Gentemann C."/>
            <person name="Eikrem W."/>
            <person name="Gready J.E."/>
            <person name="John U."/>
            <person name="Lanier W."/>
            <person name="Lindquist E.A."/>
            <person name="Lucas S."/>
            <person name="Mayer K.F."/>
            <person name="Moreau H."/>
            <person name="Not F."/>
            <person name="Otillar R."/>
            <person name="Panaud O."/>
            <person name="Pangilinan J."/>
            <person name="Paulsen I."/>
            <person name="Piegu B."/>
            <person name="Poliakov A."/>
            <person name="Robbens S."/>
            <person name="Schmutz J."/>
            <person name="Toulza E."/>
            <person name="Wyss T."/>
            <person name="Zelensky A."/>
            <person name="Zhou K."/>
            <person name="Armbrust E.V."/>
            <person name="Bhattacharya D."/>
            <person name="Goodenough U.W."/>
            <person name="Van de Peer Y."/>
            <person name="Grigoriev I.V."/>
        </authorList>
    </citation>
    <scope>NUCLEOTIDE SEQUENCE [LARGE SCALE GENOMIC DNA]</scope>
    <source>
        <strain evidence="11 12">CCMP1545</strain>
    </source>
</reference>
<dbReference type="PROSITE" id="PS00138">
    <property type="entry name" value="SUBTILASE_SER"/>
    <property type="match status" value="1"/>
</dbReference>
<proteinExistence type="inferred from homology"/>
<dbReference type="GeneID" id="9688959"/>
<evidence type="ECO:0000256" key="6">
    <source>
        <dbReference type="SAM" id="MobiDB-lite"/>
    </source>
</evidence>
<evidence type="ECO:0000256" key="5">
    <source>
        <dbReference type="PROSITE-ProRule" id="PRU01240"/>
    </source>
</evidence>
<dbReference type="GO" id="GO:0004252">
    <property type="term" value="F:serine-type endopeptidase activity"/>
    <property type="evidence" value="ECO:0007669"/>
    <property type="project" value="UniProtKB-UniRule"/>
</dbReference>
<dbReference type="Pfam" id="PF00082">
    <property type="entry name" value="Peptidase_S8"/>
    <property type="match status" value="1"/>
</dbReference>
<dbReference type="eggNOG" id="KOG4266">
    <property type="taxonomic scope" value="Eukaryota"/>
</dbReference>
<evidence type="ECO:0000256" key="7">
    <source>
        <dbReference type="SAM" id="Phobius"/>
    </source>
</evidence>
<keyword evidence="7" id="KW-0472">Membrane</keyword>
<evidence type="ECO:0000259" key="10">
    <source>
        <dbReference type="Pfam" id="PF23094"/>
    </source>
</evidence>
<feature type="region of interest" description="Disordered" evidence="6">
    <location>
        <begin position="63"/>
        <end position="90"/>
    </location>
</feature>